<reference evidence="1 2" key="1">
    <citation type="journal article" date="2020" name="Int. J. Syst. Evol. Microbiol.">
        <title>Reclassification of Streptomyces castelarensis and Streptomyces sporoclivatus as later heterotypic synonyms of Streptomyces antimycoticus.</title>
        <authorList>
            <person name="Komaki H."/>
            <person name="Tamura T."/>
        </authorList>
    </citation>
    <scope>NUCLEOTIDE SEQUENCE [LARGE SCALE GENOMIC DNA]</scope>
    <source>
        <strain evidence="1 2">NBRC 100767</strain>
    </source>
</reference>
<protein>
    <submittedName>
        <fullName evidence="1">Uncharacterized protein</fullName>
    </submittedName>
</protein>
<dbReference type="EMBL" id="AP019620">
    <property type="protein sequence ID" value="BBJ37688.1"/>
    <property type="molecule type" value="Genomic_DNA"/>
</dbReference>
<gene>
    <name evidence="1" type="ORF">SSPO_004060</name>
</gene>
<evidence type="ECO:0000313" key="1">
    <source>
        <dbReference type="EMBL" id="BBJ37688.1"/>
    </source>
</evidence>
<dbReference type="AlphaFoldDB" id="A0A499UEC2"/>
<name>A0A499UEC2_9ACTN</name>
<proteinExistence type="predicted"/>
<sequence>MDEFGPLNLRSHPGVRCDSTSTVGSMPRGYAAWMPGAAEGEGVVTVRAAAVNLAGDFIRSGAATAMFPTAFPSGPRAPISWATSPGYVSRIGHRRPRPAAWVHT</sequence>
<organism evidence="1 2">
    <name type="scientific">Streptomyces antimycoticus</name>
    <dbReference type="NCBI Taxonomy" id="68175"/>
    <lineage>
        <taxon>Bacteria</taxon>
        <taxon>Bacillati</taxon>
        <taxon>Actinomycetota</taxon>
        <taxon>Actinomycetes</taxon>
        <taxon>Kitasatosporales</taxon>
        <taxon>Streptomycetaceae</taxon>
        <taxon>Streptomyces</taxon>
        <taxon>Streptomyces violaceusniger group</taxon>
    </lineage>
</organism>
<evidence type="ECO:0000313" key="2">
    <source>
        <dbReference type="Proteomes" id="UP000463951"/>
    </source>
</evidence>
<dbReference type="Proteomes" id="UP000463951">
    <property type="component" value="Chromosome"/>
</dbReference>
<accession>A0A499UEC2</accession>